<accession>A0AAV9P9L1</accession>
<keyword evidence="4" id="KW-0418">Kinase</keyword>
<dbReference type="GeneID" id="89927178"/>
<evidence type="ECO:0000259" key="6">
    <source>
        <dbReference type="PROSITE" id="PS50011"/>
    </source>
</evidence>
<dbReference type="PROSITE" id="PS50011">
    <property type="entry name" value="PROTEIN_KINASE_DOM"/>
    <property type="match status" value="1"/>
</dbReference>
<keyword evidence="2" id="KW-0808">Transferase</keyword>
<evidence type="ECO:0000256" key="4">
    <source>
        <dbReference type="ARBA" id="ARBA00022777"/>
    </source>
</evidence>
<dbReference type="EMBL" id="JAVRRT010000008">
    <property type="protein sequence ID" value="KAK5169859.1"/>
    <property type="molecule type" value="Genomic_DNA"/>
</dbReference>
<dbReference type="Proteomes" id="UP001337655">
    <property type="component" value="Unassembled WGS sequence"/>
</dbReference>
<sequence>MLMLAKSFTRLSRTVFVRGTQLTSGVDIQPGNIMVRNPDESVLRAYLEKRFPDSYEPTASTSPSGIIRSQPLRDQCLWQQSPQHKAYLLHDHYFGHLLELDTLQVALADWGVASWGNKHLTEIIQPDRLRAPEVMLRVPWDKSVDFWKLACLMPELIFGQLMFTAGGMKYSLKFHLDEINALLGAFPSHMLAESPRPRVEDIFDGQGNVRESKLKRVVPLEQRFRNLTEGEGGKLVELIRGCLAIDRSDRPTAAEALEMRWLSHVYTQEARLRRGV</sequence>
<evidence type="ECO:0000256" key="1">
    <source>
        <dbReference type="ARBA" id="ARBA00022527"/>
    </source>
</evidence>
<dbReference type="SMART" id="SM00220">
    <property type="entry name" value="S_TKc"/>
    <property type="match status" value="1"/>
</dbReference>
<dbReference type="SUPFAM" id="SSF56112">
    <property type="entry name" value="Protein kinase-like (PK-like)"/>
    <property type="match status" value="1"/>
</dbReference>
<evidence type="ECO:0000256" key="2">
    <source>
        <dbReference type="ARBA" id="ARBA00022679"/>
    </source>
</evidence>
<keyword evidence="5" id="KW-0067">ATP-binding</keyword>
<evidence type="ECO:0000256" key="3">
    <source>
        <dbReference type="ARBA" id="ARBA00022741"/>
    </source>
</evidence>
<dbReference type="InterPro" id="IPR011009">
    <property type="entry name" value="Kinase-like_dom_sf"/>
</dbReference>
<gene>
    <name evidence="7" type="ORF">LTR77_005837</name>
</gene>
<keyword evidence="3" id="KW-0547">Nucleotide-binding</keyword>
<dbReference type="Pfam" id="PF00069">
    <property type="entry name" value="Pkinase"/>
    <property type="match status" value="1"/>
</dbReference>
<dbReference type="GO" id="GO:0004674">
    <property type="term" value="F:protein serine/threonine kinase activity"/>
    <property type="evidence" value="ECO:0007669"/>
    <property type="project" value="UniProtKB-KW"/>
</dbReference>
<dbReference type="GO" id="GO:0043484">
    <property type="term" value="P:regulation of RNA splicing"/>
    <property type="evidence" value="ECO:0007669"/>
    <property type="project" value="TreeGrafter"/>
</dbReference>
<dbReference type="PANTHER" id="PTHR45646">
    <property type="entry name" value="SERINE/THREONINE-PROTEIN KINASE DOA-RELATED"/>
    <property type="match status" value="1"/>
</dbReference>
<feature type="domain" description="Protein kinase" evidence="6">
    <location>
        <begin position="1"/>
        <end position="262"/>
    </location>
</feature>
<name>A0AAV9P9L1_9PEZI</name>
<dbReference type="InterPro" id="IPR000719">
    <property type="entry name" value="Prot_kinase_dom"/>
</dbReference>
<evidence type="ECO:0000313" key="8">
    <source>
        <dbReference type="Proteomes" id="UP001337655"/>
    </source>
</evidence>
<proteinExistence type="predicted"/>
<dbReference type="Gene3D" id="1.10.510.10">
    <property type="entry name" value="Transferase(Phosphotransferase) domain 1"/>
    <property type="match status" value="1"/>
</dbReference>
<dbReference type="AlphaFoldDB" id="A0AAV9P9L1"/>
<dbReference type="InterPro" id="IPR051175">
    <property type="entry name" value="CLK_kinases"/>
</dbReference>
<dbReference type="GO" id="GO:0005634">
    <property type="term" value="C:nucleus"/>
    <property type="evidence" value="ECO:0007669"/>
    <property type="project" value="TreeGrafter"/>
</dbReference>
<dbReference type="PANTHER" id="PTHR45646:SF11">
    <property type="entry name" value="SERINE_THREONINE-PROTEIN KINASE DOA"/>
    <property type="match status" value="1"/>
</dbReference>
<keyword evidence="1" id="KW-0723">Serine/threonine-protein kinase</keyword>
<protein>
    <recommendedName>
        <fullName evidence="6">Protein kinase domain-containing protein</fullName>
    </recommendedName>
</protein>
<dbReference type="RefSeq" id="XP_064659205.1">
    <property type="nucleotide sequence ID" value="XM_064803080.1"/>
</dbReference>
<reference evidence="7 8" key="1">
    <citation type="submission" date="2023-08" db="EMBL/GenBank/DDBJ databases">
        <title>Black Yeasts Isolated from many extreme environments.</title>
        <authorList>
            <person name="Coleine C."/>
            <person name="Stajich J.E."/>
            <person name="Selbmann L."/>
        </authorList>
    </citation>
    <scope>NUCLEOTIDE SEQUENCE [LARGE SCALE GENOMIC DNA]</scope>
    <source>
        <strain evidence="7 8">CCFEE 5935</strain>
    </source>
</reference>
<organism evidence="7 8">
    <name type="scientific">Saxophila tyrrhenica</name>
    <dbReference type="NCBI Taxonomy" id="1690608"/>
    <lineage>
        <taxon>Eukaryota</taxon>
        <taxon>Fungi</taxon>
        <taxon>Dikarya</taxon>
        <taxon>Ascomycota</taxon>
        <taxon>Pezizomycotina</taxon>
        <taxon>Dothideomycetes</taxon>
        <taxon>Dothideomycetidae</taxon>
        <taxon>Mycosphaerellales</taxon>
        <taxon>Extremaceae</taxon>
        <taxon>Saxophila</taxon>
    </lineage>
</organism>
<comment type="caution">
    <text evidence="7">The sequence shown here is derived from an EMBL/GenBank/DDBJ whole genome shotgun (WGS) entry which is preliminary data.</text>
</comment>
<dbReference type="GO" id="GO:0005524">
    <property type="term" value="F:ATP binding"/>
    <property type="evidence" value="ECO:0007669"/>
    <property type="project" value="UniProtKB-KW"/>
</dbReference>
<evidence type="ECO:0000313" key="7">
    <source>
        <dbReference type="EMBL" id="KAK5169859.1"/>
    </source>
</evidence>
<evidence type="ECO:0000256" key="5">
    <source>
        <dbReference type="ARBA" id="ARBA00022840"/>
    </source>
</evidence>
<keyword evidence="8" id="KW-1185">Reference proteome</keyword>